<gene>
    <name evidence="1" type="ORF">GH714_021048</name>
</gene>
<dbReference type="AlphaFoldDB" id="A0A6A6N2R4"/>
<accession>A0A6A6N2R4</accession>
<keyword evidence="2" id="KW-1185">Reference proteome</keyword>
<dbReference type="Gene3D" id="3.80.10.10">
    <property type="entry name" value="Ribonuclease Inhibitor"/>
    <property type="match status" value="1"/>
</dbReference>
<dbReference type="EMBL" id="JAAGAX010000003">
    <property type="protein sequence ID" value="KAF2319960.1"/>
    <property type="molecule type" value="Genomic_DNA"/>
</dbReference>
<dbReference type="InterPro" id="IPR032675">
    <property type="entry name" value="LRR_dom_sf"/>
</dbReference>
<protein>
    <submittedName>
        <fullName evidence="1">Uncharacterized protein</fullName>
    </submittedName>
</protein>
<dbReference type="Proteomes" id="UP000467840">
    <property type="component" value="Chromosome 10"/>
</dbReference>
<organism evidence="1 2">
    <name type="scientific">Hevea brasiliensis</name>
    <name type="common">Para rubber tree</name>
    <name type="synonym">Siphonia brasiliensis</name>
    <dbReference type="NCBI Taxonomy" id="3981"/>
    <lineage>
        <taxon>Eukaryota</taxon>
        <taxon>Viridiplantae</taxon>
        <taxon>Streptophyta</taxon>
        <taxon>Embryophyta</taxon>
        <taxon>Tracheophyta</taxon>
        <taxon>Spermatophyta</taxon>
        <taxon>Magnoliopsida</taxon>
        <taxon>eudicotyledons</taxon>
        <taxon>Gunneridae</taxon>
        <taxon>Pentapetalae</taxon>
        <taxon>rosids</taxon>
        <taxon>fabids</taxon>
        <taxon>Malpighiales</taxon>
        <taxon>Euphorbiaceae</taxon>
        <taxon>Crotonoideae</taxon>
        <taxon>Micrandreae</taxon>
        <taxon>Hevea</taxon>
    </lineage>
</organism>
<evidence type="ECO:0000313" key="2">
    <source>
        <dbReference type="Proteomes" id="UP000467840"/>
    </source>
</evidence>
<proteinExistence type="predicted"/>
<comment type="caution">
    <text evidence="1">The sequence shown here is derived from an EMBL/GenBank/DDBJ whole genome shotgun (WGS) entry which is preliminary data.</text>
</comment>
<evidence type="ECO:0000313" key="1">
    <source>
        <dbReference type="EMBL" id="KAF2319960.1"/>
    </source>
</evidence>
<dbReference type="SUPFAM" id="SSF52058">
    <property type="entry name" value="L domain-like"/>
    <property type="match status" value="1"/>
</dbReference>
<name>A0A6A6N2R4_HEVBR</name>
<sequence length="272" mass="32183">MDLSCSEDLIRIPDLSSTAPNLEFIYLCRCRSLVEIPSSLQYLSKLTELYLHSSLESASSFLFQDDNKFYNLVFDNCVNLEKNKVMEDVFEAHLLGETVFLHMAGGEVPERMRYKNQSGSLLTFILDLRHLIAFSFCAVLRPTNYSYRLPNDIISSELYYRDKSGHLHSHRFFFFDYRQDFQYSSEHLWLWFSHNNFNYFDEDGFVLVAFHFHIQALALSSDEWIIKCGVHPIYEHEDGEEGKPPLERLEQNDFLNHRRRTRKRNQTSSIKF</sequence>
<reference evidence="1 2" key="1">
    <citation type="journal article" date="2020" name="Mol. Plant">
        <title>The Chromosome-Based Rubber Tree Genome Provides New Insights into Spurge Genome Evolution and Rubber Biosynthesis.</title>
        <authorList>
            <person name="Liu J."/>
            <person name="Shi C."/>
            <person name="Shi C.C."/>
            <person name="Li W."/>
            <person name="Zhang Q.J."/>
            <person name="Zhang Y."/>
            <person name="Li K."/>
            <person name="Lu H.F."/>
            <person name="Shi C."/>
            <person name="Zhu S.T."/>
            <person name="Xiao Z.Y."/>
            <person name="Nan H."/>
            <person name="Yue Y."/>
            <person name="Zhu X.G."/>
            <person name="Wu Y."/>
            <person name="Hong X.N."/>
            <person name="Fan G.Y."/>
            <person name="Tong Y."/>
            <person name="Zhang D."/>
            <person name="Mao C.L."/>
            <person name="Liu Y.L."/>
            <person name="Hao S.J."/>
            <person name="Liu W.Q."/>
            <person name="Lv M.Q."/>
            <person name="Zhang H.B."/>
            <person name="Liu Y."/>
            <person name="Hu-Tang G.R."/>
            <person name="Wang J.P."/>
            <person name="Wang J.H."/>
            <person name="Sun Y.H."/>
            <person name="Ni S.B."/>
            <person name="Chen W.B."/>
            <person name="Zhang X.C."/>
            <person name="Jiao Y.N."/>
            <person name="Eichler E.E."/>
            <person name="Li G.H."/>
            <person name="Liu X."/>
            <person name="Gao L.Z."/>
        </authorList>
    </citation>
    <scope>NUCLEOTIDE SEQUENCE [LARGE SCALE GENOMIC DNA]</scope>
    <source>
        <strain evidence="2">cv. GT1</strain>
        <tissue evidence="1">Leaf</tissue>
    </source>
</reference>